<name>A0A852TGL5_9BACI</name>
<dbReference type="EMBL" id="JACCBX010000007">
    <property type="protein sequence ID" value="NYE06886.1"/>
    <property type="molecule type" value="Genomic_DNA"/>
</dbReference>
<dbReference type="AlphaFoldDB" id="A0A852TGL5"/>
<sequence length="38" mass="4262">MGLQRFCIYEVLCTVGTIHIVVFPAKKHPLDTNSYLGP</sequence>
<reference evidence="2" key="2">
    <citation type="submission" date="2020-08" db="EMBL/GenBank/DDBJ databases">
        <title>The Agave Microbiome: Exploring the role of microbial communities in plant adaptations to desert environments.</title>
        <authorList>
            <person name="Partida-Martinez L.P."/>
        </authorList>
    </citation>
    <scope>NUCLEOTIDE SEQUENCE [LARGE SCALE GENOMIC DNA]</scope>
    <source>
        <strain evidence="2">AT2.8</strain>
    </source>
</reference>
<dbReference type="Proteomes" id="UP000548423">
    <property type="component" value="Unassembled WGS sequence"/>
</dbReference>
<evidence type="ECO:0000313" key="2">
    <source>
        <dbReference type="Proteomes" id="UP000548423"/>
    </source>
</evidence>
<proteinExistence type="predicted"/>
<protein>
    <submittedName>
        <fullName evidence="1">Uncharacterized protein</fullName>
    </submittedName>
</protein>
<evidence type="ECO:0000313" key="1">
    <source>
        <dbReference type="EMBL" id="NYE06886.1"/>
    </source>
</evidence>
<accession>A0A852TGL5</accession>
<comment type="caution">
    <text evidence="1">The sequence shown here is derived from an EMBL/GenBank/DDBJ whole genome shotgun (WGS) entry which is preliminary data.</text>
</comment>
<organism evidence="1 2">
    <name type="scientific">Neobacillus niacini</name>
    <dbReference type="NCBI Taxonomy" id="86668"/>
    <lineage>
        <taxon>Bacteria</taxon>
        <taxon>Bacillati</taxon>
        <taxon>Bacillota</taxon>
        <taxon>Bacilli</taxon>
        <taxon>Bacillales</taxon>
        <taxon>Bacillaceae</taxon>
        <taxon>Neobacillus</taxon>
    </lineage>
</organism>
<gene>
    <name evidence="1" type="ORF">F4694_003666</name>
</gene>
<reference evidence="2" key="1">
    <citation type="submission" date="2020-07" db="EMBL/GenBank/DDBJ databases">
        <authorList>
            <person name="Partida-Martinez L."/>
            <person name="Huntemann M."/>
            <person name="Clum A."/>
            <person name="Wang J."/>
            <person name="Palaniappan K."/>
            <person name="Ritter S."/>
            <person name="Chen I.-M."/>
            <person name="Stamatis D."/>
            <person name="Reddy T."/>
            <person name="O'Malley R."/>
            <person name="Daum C."/>
            <person name="Shapiro N."/>
            <person name="Ivanova N."/>
            <person name="Kyrpides N."/>
            <person name="Woyke T."/>
        </authorList>
    </citation>
    <scope>NUCLEOTIDE SEQUENCE [LARGE SCALE GENOMIC DNA]</scope>
    <source>
        <strain evidence="2">AT2.8</strain>
    </source>
</reference>